<dbReference type="AlphaFoldDB" id="A0A1X2H0X2"/>
<dbReference type="Pfam" id="PF01161">
    <property type="entry name" value="PBP"/>
    <property type="match status" value="1"/>
</dbReference>
<dbReference type="PANTHER" id="PTHR11362:SF82">
    <property type="entry name" value="PHOSPHATIDYLETHANOLAMINE-BINDING PROTEIN 4"/>
    <property type="match status" value="1"/>
</dbReference>
<evidence type="ECO:0000313" key="2">
    <source>
        <dbReference type="Proteomes" id="UP000242180"/>
    </source>
</evidence>
<dbReference type="Gene3D" id="3.90.280.10">
    <property type="entry name" value="PEBP-like"/>
    <property type="match status" value="1"/>
</dbReference>
<dbReference type="PANTHER" id="PTHR11362">
    <property type="entry name" value="PHOSPHATIDYLETHANOLAMINE-BINDING PROTEIN"/>
    <property type="match status" value="1"/>
</dbReference>
<dbReference type="Gene3D" id="1.20.58.1180">
    <property type="match status" value="1"/>
</dbReference>
<keyword evidence="2" id="KW-1185">Reference proteome</keyword>
<organism evidence="1 2">
    <name type="scientific">Syncephalastrum racemosum</name>
    <name type="common">Filamentous fungus</name>
    <dbReference type="NCBI Taxonomy" id="13706"/>
    <lineage>
        <taxon>Eukaryota</taxon>
        <taxon>Fungi</taxon>
        <taxon>Fungi incertae sedis</taxon>
        <taxon>Mucoromycota</taxon>
        <taxon>Mucoromycotina</taxon>
        <taxon>Mucoromycetes</taxon>
        <taxon>Mucorales</taxon>
        <taxon>Syncephalastraceae</taxon>
        <taxon>Syncephalastrum</taxon>
    </lineage>
</organism>
<dbReference type="InParanoid" id="A0A1X2H0X2"/>
<dbReference type="OrthoDB" id="2153661at2759"/>
<evidence type="ECO:0000313" key="1">
    <source>
        <dbReference type="EMBL" id="ORY91083.1"/>
    </source>
</evidence>
<accession>A0A1X2H0X2</accession>
<dbReference type="OMA" id="FRTQWDE"/>
<sequence>MFSAWVKRAGQRCAIQRTAMATRHASTATTSSSTTTAAYAEALKLIDADKQERLRMLARVEKEIARVAKDNKSSTQAAQLAALNSLKYDLQVKSELNNPDVQRNFKNGQVDMSQPVYRYMRQKQFEKQPRARLLERITQMNVIPDLLPLGLVPTVEVNIQAQGADSVVEPGTFTKPAETIQAPQVEVVNFHTEPRLYTLMLVDPDSPDVVNKTYQQRCHWLLANVPLSTTESIVKGGDVVLDYCPPHPEKGTKYHRYTLIAYEQPENGQAKVDIKVEGRDAFDVKALAEQHGLKVTGASFFRQVWDETVSSIYEDILKTQEPFYGKPRKPERYIQRAVYF</sequence>
<proteinExistence type="predicted"/>
<protein>
    <submittedName>
        <fullName evidence="1">Phosphatidylethanolamine-binding protein</fullName>
    </submittedName>
</protein>
<name>A0A1X2H0X2_SYNRA</name>
<dbReference type="STRING" id="13706.A0A1X2H0X2"/>
<dbReference type="CDD" id="cd00866">
    <property type="entry name" value="PEBP_euk"/>
    <property type="match status" value="1"/>
</dbReference>
<dbReference type="FunCoup" id="A0A1X2H0X2">
    <property type="interactions" value="12"/>
</dbReference>
<dbReference type="Proteomes" id="UP000242180">
    <property type="component" value="Unassembled WGS sequence"/>
</dbReference>
<dbReference type="EMBL" id="MCGN01000011">
    <property type="protein sequence ID" value="ORY91083.1"/>
    <property type="molecule type" value="Genomic_DNA"/>
</dbReference>
<reference evidence="1 2" key="1">
    <citation type="submission" date="2016-07" db="EMBL/GenBank/DDBJ databases">
        <title>Pervasive Adenine N6-methylation of Active Genes in Fungi.</title>
        <authorList>
            <consortium name="DOE Joint Genome Institute"/>
            <person name="Mondo S.J."/>
            <person name="Dannebaum R.O."/>
            <person name="Kuo R.C."/>
            <person name="Labutti K."/>
            <person name="Haridas S."/>
            <person name="Kuo A."/>
            <person name="Salamov A."/>
            <person name="Ahrendt S.R."/>
            <person name="Lipzen A."/>
            <person name="Sullivan W."/>
            <person name="Andreopoulos W.B."/>
            <person name="Clum A."/>
            <person name="Lindquist E."/>
            <person name="Daum C."/>
            <person name="Ramamoorthy G.K."/>
            <person name="Gryganskyi A."/>
            <person name="Culley D."/>
            <person name="Magnuson J.K."/>
            <person name="James T.Y."/>
            <person name="O'Malley M.A."/>
            <person name="Stajich J.E."/>
            <person name="Spatafora J.W."/>
            <person name="Visel A."/>
            <person name="Grigoriev I.V."/>
        </authorList>
    </citation>
    <scope>NUCLEOTIDE SEQUENCE [LARGE SCALE GENOMIC DNA]</scope>
    <source>
        <strain evidence="1 2">NRRL 2496</strain>
    </source>
</reference>
<comment type="caution">
    <text evidence="1">The sequence shown here is derived from an EMBL/GenBank/DDBJ whole genome shotgun (WGS) entry which is preliminary data.</text>
</comment>
<dbReference type="SUPFAM" id="SSF49777">
    <property type="entry name" value="PEBP-like"/>
    <property type="match status" value="1"/>
</dbReference>
<dbReference type="InterPro" id="IPR035810">
    <property type="entry name" value="PEBP_euk"/>
</dbReference>
<gene>
    <name evidence="1" type="ORF">BCR43DRAFT_498483</name>
</gene>
<dbReference type="InterPro" id="IPR036610">
    <property type="entry name" value="PEBP-like_sf"/>
</dbReference>
<dbReference type="InterPro" id="IPR008914">
    <property type="entry name" value="PEBP"/>
</dbReference>